<dbReference type="AlphaFoldDB" id="A0A369CB62"/>
<dbReference type="InterPro" id="IPR043129">
    <property type="entry name" value="ATPase_NBD"/>
</dbReference>
<keyword evidence="16" id="KW-0479">Metal-binding</keyword>
<feature type="binding site" evidence="16">
    <location>
        <position position="127"/>
    </location>
    <ligand>
        <name>ATP</name>
        <dbReference type="ChEBI" id="CHEBI:30616"/>
    </ligand>
</feature>
<keyword evidence="9 16" id="KW-0547">Nucleotide-binding</keyword>
<evidence type="ECO:0000256" key="14">
    <source>
        <dbReference type="ARBA" id="ARBA00038036"/>
    </source>
</evidence>
<dbReference type="RefSeq" id="WP_114280187.1">
    <property type="nucleotide sequence ID" value="NZ_QPJY01000006.1"/>
</dbReference>
<evidence type="ECO:0000256" key="8">
    <source>
        <dbReference type="ARBA" id="ARBA00022679"/>
    </source>
</evidence>
<comment type="subunit">
    <text evidence="5 16">Homodimer.</text>
</comment>
<evidence type="ECO:0000256" key="5">
    <source>
        <dbReference type="ARBA" id="ARBA00011738"/>
    </source>
</evidence>
<evidence type="ECO:0000256" key="9">
    <source>
        <dbReference type="ARBA" id="ARBA00022741"/>
    </source>
</evidence>
<keyword evidence="7 16" id="KW-0963">Cytoplasm</keyword>
<evidence type="ECO:0000256" key="15">
    <source>
        <dbReference type="ARBA" id="ARBA00040883"/>
    </source>
</evidence>
<dbReference type="SUPFAM" id="SSF53067">
    <property type="entry name" value="Actin-like ATPase domain"/>
    <property type="match status" value="2"/>
</dbReference>
<keyword evidence="12 16" id="KW-0630">Potassium</keyword>
<organism evidence="17 18">
    <name type="scientific">Thioalbus denitrificans</name>
    <dbReference type="NCBI Taxonomy" id="547122"/>
    <lineage>
        <taxon>Bacteria</taxon>
        <taxon>Pseudomonadati</taxon>
        <taxon>Pseudomonadota</taxon>
        <taxon>Gammaproteobacteria</taxon>
        <taxon>Chromatiales</taxon>
        <taxon>Ectothiorhodospiraceae</taxon>
        <taxon>Thioalbus</taxon>
    </lineage>
</organism>
<evidence type="ECO:0000256" key="2">
    <source>
        <dbReference type="ARBA" id="ARBA00001958"/>
    </source>
</evidence>
<dbReference type="GO" id="GO:0005737">
    <property type="term" value="C:cytoplasm"/>
    <property type="evidence" value="ECO:0007669"/>
    <property type="project" value="UniProtKB-SubCell"/>
</dbReference>
<name>A0A369CB62_9GAMM</name>
<keyword evidence="8 16" id="KW-0808">Transferase</keyword>
<keyword evidence="10 16" id="KW-0418">Kinase</keyword>
<protein>
    <recommendedName>
        <fullName evidence="15 16">Type III pantothenate kinase</fullName>
        <ecNumber evidence="6 16">2.7.1.33</ecNumber>
    </recommendedName>
    <alternativeName>
        <fullName evidence="16">PanK-III</fullName>
    </alternativeName>
    <alternativeName>
        <fullName evidence="16">Pantothenic acid kinase</fullName>
    </alternativeName>
</protein>
<dbReference type="Pfam" id="PF03309">
    <property type="entry name" value="Pan_kinase"/>
    <property type="match status" value="1"/>
</dbReference>
<proteinExistence type="inferred from homology"/>
<comment type="function">
    <text evidence="16">Catalyzes the phosphorylation of pantothenate (Pan), the first step in CoA biosynthesis.</text>
</comment>
<evidence type="ECO:0000256" key="16">
    <source>
        <dbReference type="HAMAP-Rule" id="MF_01274"/>
    </source>
</evidence>
<comment type="caution">
    <text evidence="17">The sequence shown here is derived from an EMBL/GenBank/DDBJ whole genome shotgun (WGS) entry which is preliminary data.</text>
</comment>
<comment type="pathway">
    <text evidence="4 16">Cofactor biosynthesis; coenzyme A biosynthesis; CoA from (R)-pantothenate: step 1/5.</text>
</comment>
<dbReference type="Gene3D" id="3.30.420.40">
    <property type="match status" value="2"/>
</dbReference>
<evidence type="ECO:0000256" key="4">
    <source>
        <dbReference type="ARBA" id="ARBA00005225"/>
    </source>
</evidence>
<evidence type="ECO:0000256" key="11">
    <source>
        <dbReference type="ARBA" id="ARBA00022840"/>
    </source>
</evidence>
<dbReference type="Proteomes" id="UP000252707">
    <property type="component" value="Unassembled WGS sequence"/>
</dbReference>
<feature type="binding site" evidence="16">
    <location>
        <position position="95"/>
    </location>
    <ligand>
        <name>substrate</name>
    </ligand>
</feature>
<sequence length="253" mass="26785">MMLLLDLGNTRLKWAWLRDGNDLARGGTVVHQGVAPGDVAEQTRSAGMRPVRILLASVAAPAYAAALADVMQADYGVPVERVETAGYGCGVRNGYQRPQQLGVDRWLTLIAAHSLERGPVCVIDAGSAVTVDGLAEDGTHAGGLIFPGRRLMRAALGGGTHAIDQEFETGSRPHSRTEPFARNTDEGVELGILTAMAAAIDHACDAYARQLGLPVARLLTGGDARWLQPALQGSYRLVPDLVLQGLALFARSD</sequence>
<dbReference type="EMBL" id="QPJY01000006">
    <property type="protein sequence ID" value="RCX29986.1"/>
    <property type="molecule type" value="Genomic_DNA"/>
</dbReference>
<evidence type="ECO:0000313" key="17">
    <source>
        <dbReference type="EMBL" id="RCX29986.1"/>
    </source>
</evidence>
<dbReference type="CDD" id="cd24015">
    <property type="entry name" value="ASKHA_NBD_PanK-III"/>
    <property type="match status" value="1"/>
</dbReference>
<dbReference type="GO" id="GO:0004594">
    <property type="term" value="F:pantothenate kinase activity"/>
    <property type="evidence" value="ECO:0007669"/>
    <property type="project" value="UniProtKB-UniRule"/>
</dbReference>
<comment type="similarity">
    <text evidence="14 16">Belongs to the type III pantothenate kinase family.</text>
</comment>
<feature type="binding site" evidence="16">
    <location>
        <begin position="102"/>
        <end position="105"/>
    </location>
    <ligand>
        <name>substrate</name>
    </ligand>
</feature>
<evidence type="ECO:0000256" key="1">
    <source>
        <dbReference type="ARBA" id="ARBA00001206"/>
    </source>
</evidence>
<dbReference type="GO" id="GO:0015937">
    <property type="term" value="P:coenzyme A biosynthetic process"/>
    <property type="evidence" value="ECO:0007669"/>
    <property type="project" value="UniProtKB-UniRule"/>
</dbReference>
<dbReference type="InterPro" id="IPR004619">
    <property type="entry name" value="Type_III_PanK"/>
</dbReference>
<dbReference type="EC" id="2.7.1.33" evidence="6 16"/>
<feature type="binding site" evidence="16">
    <location>
        <position position="184"/>
    </location>
    <ligand>
        <name>substrate</name>
    </ligand>
</feature>
<dbReference type="OrthoDB" id="9781305at2"/>
<evidence type="ECO:0000256" key="6">
    <source>
        <dbReference type="ARBA" id="ARBA00012102"/>
    </source>
</evidence>
<keyword evidence="11 16" id="KW-0067">ATP-binding</keyword>
<evidence type="ECO:0000256" key="10">
    <source>
        <dbReference type="ARBA" id="ARBA00022777"/>
    </source>
</evidence>
<feature type="binding site" evidence="16">
    <location>
        <position position="124"/>
    </location>
    <ligand>
        <name>K(+)</name>
        <dbReference type="ChEBI" id="CHEBI:29103"/>
    </ligand>
</feature>
<keyword evidence="13 16" id="KW-0173">Coenzyme A biosynthesis</keyword>
<keyword evidence="18" id="KW-1185">Reference proteome</keyword>
<evidence type="ECO:0000256" key="7">
    <source>
        <dbReference type="ARBA" id="ARBA00022490"/>
    </source>
</evidence>
<dbReference type="GO" id="GO:0046872">
    <property type="term" value="F:metal ion binding"/>
    <property type="evidence" value="ECO:0007669"/>
    <property type="project" value="UniProtKB-KW"/>
</dbReference>
<dbReference type="PANTHER" id="PTHR34265:SF1">
    <property type="entry name" value="TYPE III PANTOTHENATE KINASE"/>
    <property type="match status" value="1"/>
</dbReference>
<dbReference type="GO" id="GO:0005524">
    <property type="term" value="F:ATP binding"/>
    <property type="evidence" value="ECO:0007669"/>
    <property type="project" value="UniProtKB-UniRule"/>
</dbReference>
<evidence type="ECO:0000256" key="12">
    <source>
        <dbReference type="ARBA" id="ARBA00022958"/>
    </source>
</evidence>
<evidence type="ECO:0000256" key="13">
    <source>
        <dbReference type="ARBA" id="ARBA00022993"/>
    </source>
</evidence>
<reference evidence="17 18" key="1">
    <citation type="submission" date="2018-07" db="EMBL/GenBank/DDBJ databases">
        <title>Genomic Encyclopedia of Type Strains, Phase IV (KMG-IV): sequencing the most valuable type-strain genomes for metagenomic binning, comparative biology and taxonomic classification.</title>
        <authorList>
            <person name="Goeker M."/>
        </authorList>
    </citation>
    <scope>NUCLEOTIDE SEQUENCE [LARGE SCALE GENOMIC DNA]</scope>
    <source>
        <strain evidence="17 18">DSM 26407</strain>
    </source>
</reference>
<comment type="cofactor">
    <cofactor evidence="16">
        <name>NH4(+)</name>
        <dbReference type="ChEBI" id="CHEBI:28938"/>
    </cofactor>
    <cofactor evidence="16">
        <name>K(+)</name>
        <dbReference type="ChEBI" id="CHEBI:29103"/>
    </cofactor>
    <text evidence="16">A monovalent cation. Ammonium or potassium.</text>
</comment>
<comment type="catalytic activity">
    <reaction evidence="1 16">
        <text>(R)-pantothenate + ATP = (R)-4'-phosphopantothenate + ADP + H(+)</text>
        <dbReference type="Rhea" id="RHEA:16373"/>
        <dbReference type="ChEBI" id="CHEBI:10986"/>
        <dbReference type="ChEBI" id="CHEBI:15378"/>
        <dbReference type="ChEBI" id="CHEBI:29032"/>
        <dbReference type="ChEBI" id="CHEBI:30616"/>
        <dbReference type="ChEBI" id="CHEBI:456216"/>
        <dbReference type="EC" id="2.7.1.33"/>
    </reaction>
</comment>
<accession>A0A369CB62</accession>
<dbReference type="PANTHER" id="PTHR34265">
    <property type="entry name" value="TYPE III PANTOTHENATE KINASE"/>
    <property type="match status" value="1"/>
</dbReference>
<feature type="binding site" evidence="16">
    <location>
        <begin position="6"/>
        <end position="13"/>
    </location>
    <ligand>
        <name>ATP</name>
        <dbReference type="ChEBI" id="CHEBI:30616"/>
    </ligand>
</feature>
<comment type="cofactor">
    <cofactor evidence="2">
        <name>K(+)</name>
        <dbReference type="ChEBI" id="CHEBI:29103"/>
    </cofactor>
</comment>
<dbReference type="UniPathway" id="UPA00241">
    <property type="reaction ID" value="UER00352"/>
</dbReference>
<dbReference type="HAMAP" id="MF_01274">
    <property type="entry name" value="Pantothen_kinase_3"/>
    <property type="match status" value="1"/>
</dbReference>
<comment type="subcellular location">
    <subcellularLocation>
        <location evidence="3 16">Cytoplasm</location>
    </subcellularLocation>
</comment>
<dbReference type="NCBIfam" id="TIGR00671">
    <property type="entry name" value="baf"/>
    <property type="match status" value="1"/>
</dbReference>
<gene>
    <name evidence="16" type="primary">coaX</name>
    <name evidence="17" type="ORF">DFQ59_106227</name>
</gene>
<evidence type="ECO:0000313" key="18">
    <source>
        <dbReference type="Proteomes" id="UP000252707"/>
    </source>
</evidence>
<feature type="active site" description="Proton acceptor" evidence="16">
    <location>
        <position position="104"/>
    </location>
</feature>
<evidence type="ECO:0000256" key="3">
    <source>
        <dbReference type="ARBA" id="ARBA00004496"/>
    </source>
</evidence>